<sequence length="123" mass="14231">MFVFIQVQLFQPSQRTKNLLVDFRQFVLAQIQLLQALRLIGAEMRDIVAGQKVENALSGKTRMLFPDKSNDLNVANVFKSSMIELFKPNFDNFNRSKDFRLCNDPDSINVSDWQDAGEKFVRN</sequence>
<proteinExistence type="predicted"/>
<accession>A0A915K0M3</accession>
<organism evidence="1 2">
    <name type="scientific">Romanomermis culicivorax</name>
    <name type="common">Nematode worm</name>
    <dbReference type="NCBI Taxonomy" id="13658"/>
    <lineage>
        <taxon>Eukaryota</taxon>
        <taxon>Metazoa</taxon>
        <taxon>Ecdysozoa</taxon>
        <taxon>Nematoda</taxon>
        <taxon>Enoplea</taxon>
        <taxon>Dorylaimia</taxon>
        <taxon>Mermithida</taxon>
        <taxon>Mermithoidea</taxon>
        <taxon>Mermithidae</taxon>
        <taxon>Romanomermis</taxon>
    </lineage>
</organism>
<keyword evidence="1" id="KW-1185">Reference proteome</keyword>
<protein>
    <submittedName>
        <fullName evidence="2">Uncharacterized protein</fullName>
    </submittedName>
</protein>
<evidence type="ECO:0000313" key="1">
    <source>
        <dbReference type="Proteomes" id="UP000887565"/>
    </source>
</evidence>
<name>A0A915K0M3_ROMCU</name>
<dbReference type="WBParaSite" id="nRc.2.0.1.t32336-RA">
    <property type="protein sequence ID" value="nRc.2.0.1.t32336-RA"/>
    <property type="gene ID" value="nRc.2.0.1.g32336"/>
</dbReference>
<evidence type="ECO:0000313" key="2">
    <source>
        <dbReference type="WBParaSite" id="nRc.2.0.1.t32336-RA"/>
    </source>
</evidence>
<dbReference type="Proteomes" id="UP000887565">
    <property type="component" value="Unplaced"/>
</dbReference>
<dbReference type="AlphaFoldDB" id="A0A915K0M3"/>
<reference evidence="2" key="1">
    <citation type="submission" date="2022-11" db="UniProtKB">
        <authorList>
            <consortium name="WormBaseParasite"/>
        </authorList>
    </citation>
    <scope>IDENTIFICATION</scope>
</reference>